<organism evidence="1 2">
    <name type="scientific">Manihot esculenta</name>
    <name type="common">Cassava</name>
    <name type="synonym">Jatropha manihot</name>
    <dbReference type="NCBI Taxonomy" id="3983"/>
    <lineage>
        <taxon>Eukaryota</taxon>
        <taxon>Viridiplantae</taxon>
        <taxon>Streptophyta</taxon>
        <taxon>Embryophyta</taxon>
        <taxon>Tracheophyta</taxon>
        <taxon>Spermatophyta</taxon>
        <taxon>Magnoliopsida</taxon>
        <taxon>eudicotyledons</taxon>
        <taxon>Gunneridae</taxon>
        <taxon>Pentapetalae</taxon>
        <taxon>rosids</taxon>
        <taxon>fabids</taxon>
        <taxon>Malpighiales</taxon>
        <taxon>Euphorbiaceae</taxon>
        <taxon>Crotonoideae</taxon>
        <taxon>Manihoteae</taxon>
        <taxon>Manihot</taxon>
    </lineage>
</organism>
<dbReference type="Gramene" id="Manes.08G008702.2.v8.1">
    <property type="protein sequence ID" value="Manes.08G008702.2.v8.1.CDS"/>
    <property type="gene ID" value="Manes.08G008702.v8.1"/>
</dbReference>
<evidence type="ECO:0000313" key="2">
    <source>
        <dbReference type="Proteomes" id="UP000091857"/>
    </source>
</evidence>
<proteinExistence type="predicted"/>
<sequence length="85" mass="9983">MCFWYLCNLTMNAGDGAMAYNGEEIKKENTHKSLVEEPETRKSMEIHILNLTRIIPTPIWINFLPLSTRQEETWIDILSLCLKRK</sequence>
<dbReference type="Gramene" id="Manes.08G008702.3.v8.1">
    <property type="protein sequence ID" value="Manes.08G008702.3.v8.1.CDS"/>
    <property type="gene ID" value="Manes.08G008702.v8.1"/>
</dbReference>
<protein>
    <submittedName>
        <fullName evidence="1">Uncharacterized protein</fullName>
    </submittedName>
</protein>
<comment type="caution">
    <text evidence="1">The sequence shown here is derived from an EMBL/GenBank/DDBJ whole genome shotgun (WGS) entry which is preliminary data.</text>
</comment>
<evidence type="ECO:0000313" key="1">
    <source>
        <dbReference type="EMBL" id="OAY42695.1"/>
    </source>
</evidence>
<dbReference type="AlphaFoldDB" id="A0A2C9VCC6"/>
<gene>
    <name evidence="1" type="ORF">MANES_08G008702v8</name>
</gene>
<keyword evidence="2" id="KW-1185">Reference proteome</keyword>
<dbReference type="Gramene" id="Manes.08G008702.1.v8.1">
    <property type="protein sequence ID" value="Manes.08G008702.1.v8.1.CDS"/>
    <property type="gene ID" value="Manes.08G008702.v8.1"/>
</dbReference>
<accession>A0A2C9VCC6</accession>
<name>A0A2C9VCC6_MANES</name>
<reference evidence="2" key="1">
    <citation type="journal article" date="2016" name="Nat. Biotechnol.">
        <title>Sequencing wild and cultivated cassava and related species reveals extensive interspecific hybridization and genetic diversity.</title>
        <authorList>
            <person name="Bredeson J.V."/>
            <person name="Lyons J.B."/>
            <person name="Prochnik S.E."/>
            <person name="Wu G.A."/>
            <person name="Ha C.M."/>
            <person name="Edsinger-Gonzales E."/>
            <person name="Grimwood J."/>
            <person name="Schmutz J."/>
            <person name="Rabbi I.Y."/>
            <person name="Egesi C."/>
            <person name="Nauluvula P."/>
            <person name="Lebot V."/>
            <person name="Ndunguru J."/>
            <person name="Mkamilo G."/>
            <person name="Bart R.S."/>
            <person name="Setter T.L."/>
            <person name="Gleadow R.M."/>
            <person name="Kulakow P."/>
            <person name="Ferguson M.E."/>
            <person name="Rounsley S."/>
            <person name="Rokhsar D.S."/>
        </authorList>
    </citation>
    <scope>NUCLEOTIDE SEQUENCE [LARGE SCALE GENOMIC DNA]</scope>
    <source>
        <strain evidence="2">cv. AM560-2</strain>
    </source>
</reference>
<dbReference type="EMBL" id="CM004394">
    <property type="protein sequence ID" value="OAY42695.1"/>
    <property type="molecule type" value="Genomic_DNA"/>
</dbReference>
<dbReference type="Proteomes" id="UP000091857">
    <property type="component" value="Chromosome 8"/>
</dbReference>